<accession>A0A1C0U5B0</accession>
<dbReference type="Proteomes" id="UP000093476">
    <property type="component" value="Unassembled WGS sequence"/>
</dbReference>
<protein>
    <submittedName>
        <fullName evidence="1">Uncharacterized protein</fullName>
    </submittedName>
</protein>
<dbReference type="AlphaFoldDB" id="A0A1C0U5B0"/>
<evidence type="ECO:0000313" key="1">
    <source>
        <dbReference type="EMBL" id="OCQ53117.1"/>
    </source>
</evidence>
<reference evidence="1 2" key="1">
    <citation type="submission" date="2015-12" db="EMBL/GenBank/DDBJ databases">
        <title>Genome comparisons provide insights into the role of secondary metabolites in the pathogenic phase of the Photorhabdus life cycle.</title>
        <authorList>
            <person name="Tobias N.J."/>
            <person name="Mishra B."/>
            <person name="Gupta D.K."/>
            <person name="Thines M."/>
            <person name="Stinear T.P."/>
            <person name="Bode H.B."/>
        </authorList>
    </citation>
    <scope>NUCLEOTIDE SEQUENCE [LARGE SCALE GENOMIC DNA]</scope>
    <source>
        <strain evidence="1 2">PB68.1</strain>
    </source>
</reference>
<keyword evidence="2" id="KW-1185">Reference proteome</keyword>
<gene>
    <name evidence="1" type="ORF">Ppb6_01676</name>
</gene>
<evidence type="ECO:0000313" key="2">
    <source>
        <dbReference type="Proteomes" id="UP000093476"/>
    </source>
</evidence>
<comment type="caution">
    <text evidence="1">The sequence shown here is derived from an EMBL/GenBank/DDBJ whole genome shotgun (WGS) entry which is preliminary data.</text>
</comment>
<sequence length="100" mass="10399">MGLAAGISGHAFPLSGNIVQLAYHPVQRPAGDNLAVVISDLRTVERDIAAGQHFTGVALFNLSFFDGAGVLVFVKVITAAAIRHDGIVYAVFVATGSVHL</sequence>
<name>A0A1C0U5B0_9GAMM</name>
<organism evidence="1 2">
    <name type="scientific">Photorhabdus australis subsp. thailandensis</name>
    <dbReference type="NCBI Taxonomy" id="2805096"/>
    <lineage>
        <taxon>Bacteria</taxon>
        <taxon>Pseudomonadati</taxon>
        <taxon>Pseudomonadota</taxon>
        <taxon>Gammaproteobacteria</taxon>
        <taxon>Enterobacterales</taxon>
        <taxon>Morganellaceae</taxon>
        <taxon>Photorhabdus</taxon>
    </lineage>
</organism>
<proteinExistence type="predicted"/>
<dbReference type="EMBL" id="LOMY01000060">
    <property type="protein sequence ID" value="OCQ53117.1"/>
    <property type="molecule type" value="Genomic_DNA"/>
</dbReference>